<dbReference type="SMART" id="SM00046">
    <property type="entry name" value="DAGKc"/>
    <property type="match status" value="1"/>
</dbReference>
<dbReference type="Proteomes" id="UP000656732">
    <property type="component" value="Unassembled WGS sequence"/>
</dbReference>
<organism evidence="4 5">
    <name type="scientific">Streptomyces pilosus</name>
    <dbReference type="NCBI Taxonomy" id="28893"/>
    <lineage>
        <taxon>Bacteria</taxon>
        <taxon>Bacillati</taxon>
        <taxon>Actinomycetota</taxon>
        <taxon>Actinomycetes</taxon>
        <taxon>Kitasatosporales</taxon>
        <taxon>Streptomycetaceae</taxon>
        <taxon>Streptomyces</taxon>
    </lineage>
</organism>
<dbReference type="EMBL" id="BMTU01000028">
    <property type="protein sequence ID" value="GGR10893.1"/>
    <property type="molecule type" value="Genomic_DNA"/>
</dbReference>
<proteinExistence type="predicted"/>
<feature type="region of interest" description="Disordered" evidence="1">
    <location>
        <begin position="456"/>
        <end position="518"/>
    </location>
</feature>
<evidence type="ECO:0000259" key="3">
    <source>
        <dbReference type="PROSITE" id="PS50146"/>
    </source>
</evidence>
<dbReference type="Pfam" id="PF10081">
    <property type="entry name" value="Abhydrolase_9"/>
    <property type="match status" value="1"/>
</dbReference>
<evidence type="ECO:0000313" key="5">
    <source>
        <dbReference type="Proteomes" id="UP000656732"/>
    </source>
</evidence>
<accession>A0A918C8G6</accession>
<feature type="transmembrane region" description="Helical" evidence="2">
    <location>
        <begin position="521"/>
        <end position="542"/>
    </location>
</feature>
<feature type="transmembrane region" description="Helical" evidence="2">
    <location>
        <begin position="548"/>
        <end position="574"/>
    </location>
</feature>
<feature type="transmembrane region" description="Helical" evidence="2">
    <location>
        <begin position="60"/>
        <end position="82"/>
    </location>
</feature>
<gene>
    <name evidence="4" type="ORF">GCM10010280_68050</name>
</gene>
<evidence type="ECO:0000313" key="4">
    <source>
        <dbReference type="EMBL" id="GGR10893.1"/>
    </source>
</evidence>
<sequence>MVQHGVVRHGGVRHGGDRESGESDAATTAREGGVGWARLALLALLGSILVPLVAAGLRSVLWVLVGVAGLALAAVGVWWALAHAGVLRVLGAVLSVAAPVTALALYAASGMLGPALLSLALWALAVTAARTALTPGRTASGPAVVAVPRAPWVLMNPRSGGGKVGRFHLVEKARSAGCRVVLLDTGQDVAALARQAVAEGADLLAVAGGDGTQALVAEVASRHDLPFVVIPAGTRNHFALDLGLDRDDPAAALHALTDGVELRVDLGYAADRVFVNNASFGTYASVVTDPAYRDAKTRTTLRTLPALLTGEDASGLRARADGRDVDGLQALLVSNNPYGRAVDATRPGRRQRLDSGRLGVVCVRIGNTVEAARVVRGPRSGSLVRMNAGEVVVEAGADTLPVGIDGEHVVLPSPVVCRSAPGALRVRVPRRRTGTPLRGGAAADWPRVTRLSLGRLFPGRAREGTASREEDGRPVTPGGTHAAGAEGAMSGEDGAEHGEPSSPPSAGPSPRGSTRRRPHHLSLPGCWGALFLACLSFTPSLLPRGGLLQGLICGISAAIGYGLGVVAAYVWRAFADREARNASRRAWHILLIGATVLAGVSFGLGQYWQHEIRALMGVTDYSVLTTVACPFVAALVFSLLLLGGRGIRRLYRWTARLLGRWIGRRAARVVGWLTVVAVAWSAFTGLLLGSFVNAANEAFSLRDTQTPEGVHQPTSALRSGGPGSLVPWDSLGREGRAFTGSGPSARDIGAFTHRAAQEPVRAYAGLTTSDDAESRAARAVADLERAGGFERENLLVMTTTGSGWVDPAAVDSFEYLGNGDSATVAMQYSYLPSWLSYLVDQSKARQAGRELFDAVYDTWSKLPQDRRPRLFVAGESLGSFGGETAFSGEYDLRNRTAGTLFAGPPNFNTLFREFSDGRDAGSPEIRPVYKEGRTVRFTDDPATRMPPADQPWDGTRVLYLMHPSDPIVWWSPRLALSEPEWISERPGEDVLEGMVWIPFVTFWQVTADLPFSTNVPDGHGHTYKAAYVDGWNTVMRPAGLTAQDLDSLKDIIRPD</sequence>
<dbReference type="InterPro" id="IPR016064">
    <property type="entry name" value="NAD/diacylglycerol_kinase_sf"/>
</dbReference>
<dbReference type="InterPro" id="IPR017438">
    <property type="entry name" value="ATP-NAD_kinase_N"/>
</dbReference>
<dbReference type="GO" id="GO:0016301">
    <property type="term" value="F:kinase activity"/>
    <property type="evidence" value="ECO:0007669"/>
    <property type="project" value="InterPro"/>
</dbReference>
<dbReference type="InterPro" id="IPR027788">
    <property type="entry name" value="Alpha/beta-hydrolase_N_dom"/>
</dbReference>
<feature type="transmembrane region" description="Helical" evidence="2">
    <location>
        <begin position="36"/>
        <end position="54"/>
    </location>
</feature>
<feature type="region of interest" description="Disordered" evidence="1">
    <location>
        <begin position="1"/>
        <end position="27"/>
    </location>
</feature>
<dbReference type="InterPro" id="IPR027787">
    <property type="entry name" value="Alpha/beta-hydrolase_catalytic"/>
</dbReference>
<protein>
    <recommendedName>
        <fullName evidence="3">DAGKc domain-containing protein</fullName>
    </recommendedName>
</protein>
<feature type="transmembrane region" description="Helical" evidence="2">
    <location>
        <begin position="669"/>
        <end position="692"/>
    </location>
</feature>
<evidence type="ECO:0000256" key="1">
    <source>
        <dbReference type="SAM" id="MobiDB-lite"/>
    </source>
</evidence>
<reference evidence="4" key="1">
    <citation type="journal article" date="2014" name="Int. J. Syst. Evol. Microbiol.">
        <title>Complete genome sequence of Corynebacterium casei LMG S-19264T (=DSM 44701T), isolated from a smear-ripened cheese.</title>
        <authorList>
            <consortium name="US DOE Joint Genome Institute (JGI-PGF)"/>
            <person name="Walter F."/>
            <person name="Albersmeier A."/>
            <person name="Kalinowski J."/>
            <person name="Ruckert C."/>
        </authorList>
    </citation>
    <scope>NUCLEOTIDE SEQUENCE</scope>
    <source>
        <strain evidence="4">JCM 4403</strain>
    </source>
</reference>
<dbReference type="InterPro" id="IPR001206">
    <property type="entry name" value="Diacylglycerol_kinase_cat_dom"/>
</dbReference>
<comment type="caution">
    <text evidence="4">The sequence shown here is derived from an EMBL/GenBank/DDBJ whole genome shotgun (WGS) entry which is preliminary data.</text>
</comment>
<reference evidence="4" key="2">
    <citation type="submission" date="2020-09" db="EMBL/GenBank/DDBJ databases">
        <authorList>
            <person name="Sun Q."/>
            <person name="Ohkuma M."/>
        </authorList>
    </citation>
    <scope>NUCLEOTIDE SEQUENCE</scope>
    <source>
        <strain evidence="4">JCM 4403</strain>
    </source>
</reference>
<dbReference type="AlphaFoldDB" id="A0A918C8G6"/>
<feature type="transmembrane region" description="Helical" evidence="2">
    <location>
        <begin position="621"/>
        <end position="642"/>
    </location>
</feature>
<dbReference type="Gene3D" id="3.40.50.10330">
    <property type="entry name" value="Probable inorganic polyphosphate/atp-NAD kinase, domain 1"/>
    <property type="match status" value="1"/>
</dbReference>
<feature type="compositionally biased region" description="Basic residues" evidence="1">
    <location>
        <begin position="1"/>
        <end position="12"/>
    </location>
</feature>
<feature type="domain" description="DAGKc" evidence="3">
    <location>
        <begin position="146"/>
        <end position="273"/>
    </location>
</feature>
<dbReference type="SUPFAM" id="SSF111331">
    <property type="entry name" value="NAD kinase/diacylglycerol kinase-like"/>
    <property type="match status" value="1"/>
</dbReference>
<dbReference type="PROSITE" id="PS50146">
    <property type="entry name" value="DAGK"/>
    <property type="match status" value="1"/>
</dbReference>
<keyword evidence="2" id="KW-0472">Membrane</keyword>
<keyword evidence="2" id="KW-0812">Transmembrane</keyword>
<feature type="compositionally biased region" description="Basic and acidic residues" evidence="1">
    <location>
        <begin position="460"/>
        <end position="473"/>
    </location>
</feature>
<dbReference type="Pfam" id="PF00781">
    <property type="entry name" value="DAGK_cat"/>
    <property type="match status" value="1"/>
</dbReference>
<feature type="transmembrane region" description="Helical" evidence="2">
    <location>
        <begin position="586"/>
        <end position="609"/>
    </location>
</feature>
<keyword evidence="2" id="KW-1133">Transmembrane helix</keyword>
<evidence type="ECO:0000256" key="2">
    <source>
        <dbReference type="SAM" id="Phobius"/>
    </source>
</evidence>
<dbReference type="Pfam" id="PF15420">
    <property type="entry name" value="Abhydrolase_9_N"/>
    <property type="match status" value="1"/>
</dbReference>
<dbReference type="Gene3D" id="2.60.200.40">
    <property type="match status" value="1"/>
</dbReference>
<name>A0A918C8G6_9ACTN</name>
<keyword evidence="5" id="KW-1185">Reference proteome</keyword>